<protein>
    <recommendedName>
        <fullName evidence="3">PilZ domain-containing protein</fullName>
    </recommendedName>
</protein>
<proteinExistence type="predicted"/>
<evidence type="ECO:0000313" key="2">
    <source>
        <dbReference type="Proteomes" id="UP001642464"/>
    </source>
</evidence>
<dbReference type="EMBL" id="CAXAMM010039340">
    <property type="protein sequence ID" value="CAK9085721.1"/>
    <property type="molecule type" value="Genomic_DNA"/>
</dbReference>
<dbReference type="Proteomes" id="UP001642464">
    <property type="component" value="Unassembled WGS sequence"/>
</dbReference>
<gene>
    <name evidence="1" type="ORF">SCF082_LOCUS40590</name>
</gene>
<keyword evidence="2" id="KW-1185">Reference proteome</keyword>
<accession>A0ABP0QFC4</accession>
<comment type="caution">
    <text evidence="1">The sequence shown here is derived from an EMBL/GenBank/DDBJ whole genome shotgun (WGS) entry which is preliminary data.</text>
</comment>
<evidence type="ECO:0008006" key="3">
    <source>
        <dbReference type="Google" id="ProtNLM"/>
    </source>
</evidence>
<name>A0ABP0QFC4_9DINO</name>
<evidence type="ECO:0000313" key="1">
    <source>
        <dbReference type="EMBL" id="CAK9085721.1"/>
    </source>
</evidence>
<reference evidence="1 2" key="1">
    <citation type="submission" date="2024-02" db="EMBL/GenBank/DDBJ databases">
        <authorList>
            <person name="Chen Y."/>
            <person name="Shah S."/>
            <person name="Dougan E. K."/>
            <person name="Thang M."/>
            <person name="Chan C."/>
        </authorList>
    </citation>
    <scope>NUCLEOTIDE SEQUENCE [LARGE SCALE GENOMIC DNA]</scope>
</reference>
<sequence length="131" mass="14733">MMVLRHGMEVSAIKHGKVESWALCRKDFGKEVVMNIPVKDSFVFNFARIQDVSAGGAQVLALVADETKTRIHGFLYGSRMALLTQEVAEQTPTDESLLETIETRKDGELVERLMLHLCPEKFQLLASKVEK</sequence>
<organism evidence="1 2">
    <name type="scientific">Durusdinium trenchii</name>
    <dbReference type="NCBI Taxonomy" id="1381693"/>
    <lineage>
        <taxon>Eukaryota</taxon>
        <taxon>Sar</taxon>
        <taxon>Alveolata</taxon>
        <taxon>Dinophyceae</taxon>
        <taxon>Suessiales</taxon>
        <taxon>Symbiodiniaceae</taxon>
        <taxon>Durusdinium</taxon>
    </lineage>
</organism>